<dbReference type="EMBL" id="JAUQOM010000006">
    <property type="protein sequence ID" value="MDO7835936.1"/>
    <property type="molecule type" value="Genomic_DNA"/>
</dbReference>
<evidence type="ECO:0000259" key="2">
    <source>
        <dbReference type="Pfam" id="PF25231"/>
    </source>
</evidence>
<accession>A0ABT8ZN94</accession>
<dbReference type="RefSeq" id="WP_304536360.1">
    <property type="nucleotide sequence ID" value="NZ_JAUQOM010000006.1"/>
</dbReference>
<feature type="transmembrane region" description="Helical" evidence="1">
    <location>
        <begin position="31"/>
        <end position="53"/>
    </location>
</feature>
<comment type="caution">
    <text evidence="3">The sequence shown here is derived from an EMBL/GenBank/DDBJ whole genome shotgun (WGS) entry which is preliminary data.</text>
</comment>
<feature type="transmembrane region" description="Helical" evidence="1">
    <location>
        <begin position="65"/>
        <end position="89"/>
    </location>
</feature>
<keyword evidence="4" id="KW-1185">Reference proteome</keyword>
<feature type="transmembrane region" description="Helical" evidence="1">
    <location>
        <begin position="177"/>
        <end position="203"/>
    </location>
</feature>
<feature type="domain" description="DUF7847" evidence="2">
    <location>
        <begin position="115"/>
        <end position="246"/>
    </location>
</feature>
<proteinExistence type="predicted"/>
<keyword evidence="1" id="KW-0812">Transmembrane</keyword>
<organism evidence="3 4">
    <name type="scientific">Sphingobium cyanobacteriorum</name>
    <dbReference type="NCBI Taxonomy" id="3063954"/>
    <lineage>
        <taxon>Bacteria</taxon>
        <taxon>Pseudomonadati</taxon>
        <taxon>Pseudomonadota</taxon>
        <taxon>Alphaproteobacteria</taxon>
        <taxon>Sphingomonadales</taxon>
        <taxon>Sphingomonadaceae</taxon>
        <taxon>Sphingobium</taxon>
    </lineage>
</organism>
<reference evidence="3" key="1">
    <citation type="submission" date="2023-07" db="EMBL/GenBank/DDBJ databases">
        <title>Bacterial whole genome sequence for Sphingobium sp. HBC34.</title>
        <authorList>
            <person name="Le V."/>
            <person name="Ko S.-R."/>
            <person name="Ahn C.-Y."/>
            <person name="Oh H.-M."/>
        </authorList>
    </citation>
    <scope>NUCLEOTIDE SEQUENCE</scope>
    <source>
        <strain evidence="3">HBC34</strain>
    </source>
</reference>
<feature type="transmembrane region" description="Helical" evidence="1">
    <location>
        <begin position="141"/>
        <end position="165"/>
    </location>
</feature>
<dbReference type="Pfam" id="PF25231">
    <property type="entry name" value="DUF7847"/>
    <property type="match status" value="1"/>
</dbReference>
<dbReference type="Proteomes" id="UP001176471">
    <property type="component" value="Unassembled WGS sequence"/>
</dbReference>
<protein>
    <recommendedName>
        <fullName evidence="2">DUF7847 domain-containing protein</fullName>
    </recommendedName>
</protein>
<gene>
    <name evidence="3" type="ORF">Q4610_12855</name>
</gene>
<evidence type="ECO:0000313" key="3">
    <source>
        <dbReference type="EMBL" id="MDO7835936.1"/>
    </source>
</evidence>
<dbReference type="InterPro" id="IPR057169">
    <property type="entry name" value="DUF7847"/>
</dbReference>
<name>A0ABT8ZN94_9SPHN</name>
<evidence type="ECO:0000313" key="4">
    <source>
        <dbReference type="Proteomes" id="UP001176471"/>
    </source>
</evidence>
<keyword evidence="1" id="KW-1133">Transmembrane helix</keyword>
<keyword evidence="1" id="KW-0472">Membrane</keyword>
<evidence type="ECO:0000256" key="1">
    <source>
        <dbReference type="SAM" id="Phobius"/>
    </source>
</evidence>
<feature type="transmembrane region" description="Helical" evidence="1">
    <location>
        <begin position="215"/>
        <end position="236"/>
    </location>
</feature>
<feature type="transmembrane region" description="Helical" evidence="1">
    <location>
        <begin position="110"/>
        <end position="135"/>
    </location>
</feature>
<sequence>MATHAVSGEERSFSIGTVLSRAFGTLGDNPVATFGIAFLLGAVPQALYSYFIGSTLAMADRSSTIATIAVSIGSFVIFLLLSMLVQGALVRATIAHIDGQRASFADCIGAGLTAAVPLIGLTILLILGIMAGFMLLVVPGIILFLMWSVAAPALVAEGSGVFAAFSRSRYLTKGARWKIFGLQILLLVLMWLLTAVLGIIMVAGDMMPAVQGGTIALSPTYLAVSAVINTLIIALWSTTQASLYGALRQWKDGPQAQDLAHIFG</sequence>